<organism evidence="5 6">
    <name type="scientific">Tenacibaculum vairaonense</name>
    <dbReference type="NCBI Taxonomy" id="3137860"/>
    <lineage>
        <taxon>Bacteria</taxon>
        <taxon>Pseudomonadati</taxon>
        <taxon>Bacteroidota</taxon>
        <taxon>Flavobacteriia</taxon>
        <taxon>Flavobacteriales</taxon>
        <taxon>Flavobacteriaceae</taxon>
        <taxon>Tenacibaculum</taxon>
    </lineage>
</organism>
<dbReference type="Pfam" id="PF13193">
    <property type="entry name" value="AMP-binding_C"/>
    <property type="match status" value="2"/>
</dbReference>
<dbReference type="Gene3D" id="3.30.559.30">
    <property type="entry name" value="Nonribosomal peptide synthetase, condensation domain"/>
    <property type="match status" value="3"/>
</dbReference>
<feature type="domain" description="Carrier" evidence="4">
    <location>
        <begin position="1068"/>
        <end position="1143"/>
    </location>
</feature>
<dbReference type="Gene3D" id="3.30.559.10">
    <property type="entry name" value="Chloramphenicol acetyltransferase-like domain"/>
    <property type="match status" value="3"/>
</dbReference>
<dbReference type="InterPro" id="IPR001242">
    <property type="entry name" value="Condensation_dom"/>
</dbReference>
<dbReference type="CDD" id="cd05930">
    <property type="entry name" value="A_NRPS"/>
    <property type="match status" value="2"/>
</dbReference>
<proteinExistence type="predicted"/>
<dbReference type="CDD" id="cd19531">
    <property type="entry name" value="LCL_NRPS-like"/>
    <property type="match status" value="3"/>
</dbReference>
<keyword evidence="2" id="KW-0596">Phosphopantetheine</keyword>
<dbReference type="InterPro" id="IPR010071">
    <property type="entry name" value="AA_adenyl_dom"/>
</dbReference>
<evidence type="ECO:0000313" key="6">
    <source>
        <dbReference type="Proteomes" id="UP001497602"/>
    </source>
</evidence>
<dbReference type="Gene3D" id="3.40.50.980">
    <property type="match status" value="6"/>
</dbReference>
<dbReference type="InterPro" id="IPR023213">
    <property type="entry name" value="CAT-like_dom_sf"/>
</dbReference>
<reference evidence="5 6" key="1">
    <citation type="submission" date="2024-05" db="EMBL/GenBank/DDBJ databases">
        <authorList>
            <person name="Duchaud E."/>
        </authorList>
    </citation>
    <scope>NUCLEOTIDE SEQUENCE [LARGE SCALE GENOMIC DNA]</scope>
    <source>
        <strain evidence="5">Ena-SAMPLE-TAB-13-05-2024-13:56:06:370-140305</strain>
    </source>
</reference>
<feature type="domain" description="Carrier" evidence="4">
    <location>
        <begin position="1"/>
        <end position="40"/>
    </location>
</feature>
<dbReference type="InterPro" id="IPR020806">
    <property type="entry name" value="PKS_PP-bd"/>
</dbReference>
<dbReference type="InterPro" id="IPR036736">
    <property type="entry name" value="ACP-like_sf"/>
</dbReference>
<sequence>MLATRLVSKIRTELNIEIAIRDIFQYPTIANLSLQVLTYSKGTSLPSITIQEKEENIPLSFSQERLWFLDQLQGSSEEYHIPTVIRLEGDLNIEILENALQAIVNRHEILRTVIYEKEGVGYQQVISADAWSLHKVFTSEEVDLEKEITNFINKPFDLSKDYMLRSCIYDLGNNQYVLACVFHHIASDGWSSGILTNEFVELYRALKQQKTVNLPILSLQYSDYAIWQKKYLEGEKLDSQLLYWKEKLTGVSTLNLPTDYIRPSIQSKEGSEVSLLLDQVLVDSVNTLCQEQGVTPFMFMLSTFKVLLSLYSGQDDICVGTSIANRTQSELESMIGFFVNTLALRSDLSGNPSFKEVLERVKETTLEAYDNQLAPFEKVVDKIVTTRDMSTTPLFQIMFDYQNEGDDSSNLNEEVAEIDDFVISGYEHTETTAQFDLTFNVSEVENNISLAISYCSALFNESTIVRMLAHYQELLKSIVNDITLPISNLSILTKHEEDLLLGKDCTAEGLYFNPKTENLENTVPINVFFEEIVAKNEDQIAVIHNDVEWTFKQLNIYANKIAHTLLESGVSPGDCVGIYDERTPLLIAGMLGIMKAGASYTPFDTQNPASRIEAMLSDGTFPYLITTAELFQELSSPNIKVALLLDEGSTEVTSETILIRDKDFIDVQEITNPENVNKMDSWAYVLFTSGSTGTPKGAITYHKGALNHLLAEYKEMELEDNFRFLQSAGIGSDISVWQILGPILKGGACVIIDKFDLLDYDKVLALLVNREVNVIEFVPTYMNGLLLHIQEQEQPVSLTNLHWIMLVGEAIPVAMVNTLRDLYPSIRLLNAYGPCEASDDVVQYEIKEKIPTNRLRVPIGRPIPNMSVAIFNKEGNLCPIGIAGEIGVVGDGVGAGYLGLPERTAQSFIKNPYPELYGDVMYKTGDLGRWLPDGNIEFIGREDHQVKIRGHRVELDEIAIVLRNHEAIENAHALVHKDKDNQAYVIAFMIPKDHELTNNNEAYNEILEELLELCRASLPAYMHPTHYTLVSEFPVNLSDKVDGKKLLKKYLEENEDTLSSGNSVIYVAPRNEIEKQLVTIWQELLKVNEIGIHDDFFKLGGHSLLATRLVSKIRKELEVEVSIRDIFEYTVVSTLADYLSAQSKGVLLPTIIAEERPVQIPLSFSQERLWFLDQFQGSADYLMPFVFRLEGEINPLILEETFKTIVARHEVLRTNILSDEGIGYQEIMSVDNWCLVKEKVSEDQLREALEEYLSTPFDLSNDYKLRVRLYDLGNEKYVLAAVFHHIASDGWSEDILMNEFTELYNTLKLGKETSLPELSLQYADYAIWQRKYIEGEVLEAQLSYWENQLTDISTLELPLDYVRPAVQDTTGDSIVLELDEELTSSLKKLCQEEDTTLFMVLLSAFNVLLARYSNQDDICIGTPVANRTQLELEGMIGFFVNTLALRSDLSGDPSFRELLARVKETTLEGYDNQLAPFEKVVDKVVKTRDRSITPLFQVMFVLQNIPEIIEEKVEEELVEENEFTMSAYDEVGSKVSKYDLTLHVDEDGTNITLDLGYRTALFDKTTINNMLLQYKELLSSIVKDSTVAISSLSILSEKEELELVEVFNDTTYDYPEDKTIVDLFKKQVEQTPDAVALSFGNEVLTYKELDEQSNQLAHYLESVGVVKDSRVAILFNRSFDMVISMLGILKLGSTYIPLDPSLPSNRLSHILGDSGAFFLVYKEESLLSSLSVSDFIFFLNIEESYSYESSEKKLDRNLDSTAYVMYTSGTTGKPKGIPISDRNILTLVNNPSSTISITSSDKVLQWSNYAFDGSTYEIYGSLLSGASLHLIESSVASNGQALTQVVHEQGLSVIFITTALFNSMAEYEPSLLASLRLLLFGGEMVSVSSTRKMLAELGPNKILHVYGPTETTTYASSYVISEIPESIKTIPIGSPLSNTQFYVLNPNQQLVPVGAIGELCISGTGVSKGYLNKEELTKEKFIANPFKEGEVIYRTGDLARWLPDGNIEFIGRIDTQVKIRGYRIELGEIETVIVSLVNIQECRVLAKEDVSGNKRLVAYVVAEGKFDKEEIQTQLKVSLPDYMVPQLWVALDKIPLTSNGKLDKKSLPEPDSSDLSNKEYVAPTNETEEELVVIWKELLGIEQIGIYDNFFELGGHSLLATRLVSAIRKELLIEIEIADIFEYSTISDLGKYLETQTKGAILPAVEVENRPDNIPLSFSQERLWFLDQFEGTLAYHIPTIICLEGAVEVPILERVLQTIVTRHEVLRTKLISENGVGYQKVINAENWSLTQEEVNEDTIEKSIKTYLAIPFDLSSDYMFRACLFKLKENKYVLACVVHHIASDGVSGGILMNEFMQLYSAFQSGKEAILPELSLQYIDYAIWQRKYLEGEVLGTQLDYWKEKLTGVDTLALPLDYVRPTEQSSAGATTSLLLDQELSAQLKVLCKQEGVTSFMFFLSAFKVLLSRYSGQDDICVGTPIANRTQVELEEMIGFFVNTLALRSDLSGNPSFKEVLDRVKKTTLEGYNNQLAPFEKVVDKVVTNRDTNMTPLFQVMFDYHNEVYSGGEDVEVEGVEISEYENSETTAQFDLMFSISEEGEYTPITIGYCTDLFKEATIVRMLNHYQELLKSILQDIEQPINNLSLLTKEEETQLFDVFNGIEVDYPLEKTVVDLFSEQVQKSPEAIAAVFKGEELTYKQLDERSNQLGHYLVAEGVKPDDLVGICLDRGLDMLIGVMAILKSGAAYVPIKPDFPKERITYLLEDTACSLLVTNISTKTILTSIPDIVNTIVLDDAILSSGYPITTVDVSIKANDLAYVIYTSGSTGLPKGAMIEHAGLLNHLLIMVDELNMTSDSTVAFTAPFTFDISVWQMLSGLLCGGRIAIYSEDEILNLEGFQSSLSENQITHLQLVPSYVTSLLESGTISQGLSNLSYFLVTGEAATKSLLDKWFTLYPSVPVVNAYGPAEAADDITLHIMDEAPSGNIVPIGKPVANMDVYVVDRHENLCPVGVVGELWTSGIGVGRGYLNREELTQEKFINNPFTTKGDRLYKTGDLGRWLSDGTLEFVGRTDDQVKIRGYRIELGEIENALTSLESISQCCVLAKKDPSGINRLVAYLVVEEEAEKEKIQEGIKESLPEYMIPQLWVVLEELPLTPNGKIDKKSLPEPDLSELSSKEYVAPSNETEEELVAIWQELLGIERIGIYDDFFELGGHSLLATRLVSMIRTRLATEVSIREIFEQTTVEEQASLVEIFKSYLDDNDEIDQENYIETIEI</sequence>
<protein>
    <recommendedName>
        <fullName evidence="4">Carrier domain-containing protein</fullName>
    </recommendedName>
</protein>
<dbReference type="Pfam" id="PF00668">
    <property type="entry name" value="Condensation"/>
    <property type="match status" value="3"/>
</dbReference>
<dbReference type="Gene3D" id="1.10.1200.10">
    <property type="entry name" value="ACP-like"/>
    <property type="match status" value="4"/>
</dbReference>
<dbReference type="NCBIfam" id="NF003417">
    <property type="entry name" value="PRK04813.1"/>
    <property type="match status" value="3"/>
</dbReference>
<dbReference type="InterPro" id="IPR020845">
    <property type="entry name" value="AMP-binding_CS"/>
</dbReference>
<dbReference type="Gene3D" id="3.30.300.30">
    <property type="match status" value="3"/>
</dbReference>
<dbReference type="InterPro" id="IPR025110">
    <property type="entry name" value="AMP-bd_C"/>
</dbReference>
<comment type="cofactor">
    <cofactor evidence="1">
        <name>pantetheine 4'-phosphate</name>
        <dbReference type="ChEBI" id="CHEBI:47942"/>
    </cofactor>
</comment>
<feature type="domain" description="Carrier" evidence="4">
    <location>
        <begin position="3175"/>
        <end position="3250"/>
    </location>
</feature>
<dbReference type="InterPro" id="IPR045851">
    <property type="entry name" value="AMP-bd_C_sf"/>
</dbReference>
<dbReference type="Proteomes" id="UP001497602">
    <property type="component" value="Unassembled WGS sequence"/>
</dbReference>
<dbReference type="SMART" id="SM00823">
    <property type="entry name" value="PKS_PP"/>
    <property type="match status" value="3"/>
</dbReference>
<evidence type="ECO:0000256" key="3">
    <source>
        <dbReference type="ARBA" id="ARBA00022553"/>
    </source>
</evidence>
<name>A0ABM9PLZ5_9FLAO</name>
<dbReference type="Pfam" id="PF00550">
    <property type="entry name" value="PP-binding"/>
    <property type="match status" value="3"/>
</dbReference>
<dbReference type="PROSITE" id="PS00012">
    <property type="entry name" value="PHOSPHOPANTETHEINE"/>
    <property type="match status" value="3"/>
</dbReference>
<evidence type="ECO:0000313" key="5">
    <source>
        <dbReference type="EMBL" id="CAL2106721.1"/>
    </source>
</evidence>
<dbReference type="PROSITE" id="PS50075">
    <property type="entry name" value="CARRIER"/>
    <property type="match status" value="4"/>
</dbReference>
<evidence type="ECO:0000256" key="2">
    <source>
        <dbReference type="ARBA" id="ARBA00022450"/>
    </source>
</evidence>
<dbReference type="Pfam" id="PF00501">
    <property type="entry name" value="AMP-binding"/>
    <property type="match status" value="3"/>
</dbReference>
<dbReference type="SUPFAM" id="SSF47336">
    <property type="entry name" value="ACP-like"/>
    <property type="match status" value="4"/>
</dbReference>
<dbReference type="EMBL" id="CAXJRC010000021">
    <property type="protein sequence ID" value="CAL2106721.1"/>
    <property type="molecule type" value="Genomic_DNA"/>
</dbReference>
<dbReference type="CDD" id="cd12117">
    <property type="entry name" value="A_NRPS_Srf_like"/>
    <property type="match status" value="1"/>
</dbReference>
<dbReference type="NCBIfam" id="TIGR01733">
    <property type="entry name" value="AA-adenyl-dom"/>
    <property type="match status" value="3"/>
</dbReference>
<dbReference type="Gene3D" id="2.30.38.10">
    <property type="entry name" value="Luciferase, Domain 3"/>
    <property type="match status" value="3"/>
</dbReference>
<dbReference type="InterPro" id="IPR000873">
    <property type="entry name" value="AMP-dep_synth/lig_dom"/>
</dbReference>
<dbReference type="SUPFAM" id="SSF56801">
    <property type="entry name" value="Acetyl-CoA synthetase-like"/>
    <property type="match status" value="3"/>
</dbReference>
<gene>
    <name evidence="5" type="ORF">T190115A13A_290002</name>
</gene>
<dbReference type="InterPro" id="IPR009081">
    <property type="entry name" value="PP-bd_ACP"/>
</dbReference>
<keyword evidence="3" id="KW-0597">Phosphoprotein</keyword>
<accession>A0ABM9PLZ5</accession>
<feature type="domain" description="Carrier" evidence="4">
    <location>
        <begin position="2122"/>
        <end position="2197"/>
    </location>
</feature>
<comment type="caution">
    <text evidence="5">The sequence shown here is derived from an EMBL/GenBank/DDBJ whole genome shotgun (WGS) entry which is preliminary data.</text>
</comment>
<keyword evidence="6" id="KW-1185">Reference proteome</keyword>
<dbReference type="SUPFAM" id="SSF52777">
    <property type="entry name" value="CoA-dependent acyltransferases"/>
    <property type="match status" value="6"/>
</dbReference>
<dbReference type="InterPro" id="IPR006162">
    <property type="entry name" value="Ppantetheine_attach_site"/>
</dbReference>
<evidence type="ECO:0000259" key="4">
    <source>
        <dbReference type="PROSITE" id="PS50075"/>
    </source>
</evidence>
<dbReference type="PANTHER" id="PTHR45527">
    <property type="entry name" value="NONRIBOSOMAL PEPTIDE SYNTHETASE"/>
    <property type="match status" value="1"/>
</dbReference>
<dbReference type="PANTHER" id="PTHR45527:SF1">
    <property type="entry name" value="FATTY ACID SYNTHASE"/>
    <property type="match status" value="1"/>
</dbReference>
<evidence type="ECO:0000256" key="1">
    <source>
        <dbReference type="ARBA" id="ARBA00001957"/>
    </source>
</evidence>
<dbReference type="PROSITE" id="PS00455">
    <property type="entry name" value="AMP_BINDING"/>
    <property type="match status" value="3"/>
</dbReference>